<accession>A0ABU0KSM6</accession>
<sequence>MGTSTSEGLTEQLIDHLNGLDFITRIDVIGSRVEQTSDAYSDVDLLLTIKDITPHIALYEVTESVKAKFQPAWYDFANSLLPDKFLVSTFIGGDNPFTFYDIGILNSDKNLVYDKKLFENDQWIHLMKLWVMNFKYMMRDAPQFEKRFAAMMEKANISYHSDYRKGFYQLLLKLKDKKTIKRGYLNMLEEVFRNS</sequence>
<dbReference type="EMBL" id="JAUSWA010000002">
    <property type="protein sequence ID" value="MDQ0492437.1"/>
    <property type="molecule type" value="Genomic_DNA"/>
</dbReference>
<dbReference type="Proteomes" id="UP001242811">
    <property type="component" value="Unassembled WGS sequence"/>
</dbReference>
<dbReference type="InterPro" id="IPR043519">
    <property type="entry name" value="NT_sf"/>
</dbReference>
<reference evidence="1 2" key="1">
    <citation type="submission" date="2023-07" db="EMBL/GenBank/DDBJ databases">
        <title>Genomic Encyclopedia of Type Strains, Phase IV (KMG-IV): sequencing the most valuable type-strain genomes for metagenomic binning, comparative biology and taxonomic classification.</title>
        <authorList>
            <person name="Goeker M."/>
        </authorList>
    </citation>
    <scope>NUCLEOTIDE SEQUENCE [LARGE SCALE GENOMIC DNA]</scope>
    <source>
        <strain evidence="1 2">DSM 14914</strain>
    </source>
</reference>
<name>A0ABU0KSM6_9BACL</name>
<comment type="caution">
    <text evidence="1">The sequence shown here is derived from an EMBL/GenBank/DDBJ whole genome shotgun (WGS) entry which is preliminary data.</text>
</comment>
<dbReference type="SUPFAM" id="SSF81301">
    <property type="entry name" value="Nucleotidyltransferase"/>
    <property type="match status" value="1"/>
</dbReference>
<evidence type="ECO:0000313" key="1">
    <source>
        <dbReference type="EMBL" id="MDQ0492437.1"/>
    </source>
</evidence>
<dbReference type="RefSeq" id="WP_152379889.1">
    <property type="nucleotide sequence ID" value="NZ_CP045298.1"/>
</dbReference>
<gene>
    <name evidence="1" type="ORF">QOZ95_000584</name>
</gene>
<protein>
    <submittedName>
        <fullName evidence="1">Nucleotidyltransferase</fullName>
    </submittedName>
</protein>
<keyword evidence="2" id="KW-1185">Reference proteome</keyword>
<organism evidence="1 2">
    <name type="scientific">Paenibacillus brasilensis</name>
    <dbReference type="NCBI Taxonomy" id="128574"/>
    <lineage>
        <taxon>Bacteria</taxon>
        <taxon>Bacillati</taxon>
        <taxon>Bacillota</taxon>
        <taxon>Bacilli</taxon>
        <taxon>Bacillales</taxon>
        <taxon>Paenibacillaceae</taxon>
        <taxon>Paenibacillus</taxon>
    </lineage>
</organism>
<evidence type="ECO:0000313" key="2">
    <source>
        <dbReference type="Proteomes" id="UP001242811"/>
    </source>
</evidence>
<proteinExistence type="predicted"/>